<dbReference type="Proteomes" id="UP000245793">
    <property type="component" value="Unassembled WGS sequence"/>
</dbReference>
<dbReference type="PROSITE" id="PS50977">
    <property type="entry name" value="HTH_TETR_2"/>
    <property type="match status" value="1"/>
</dbReference>
<dbReference type="EMBL" id="QEKV01000005">
    <property type="protein sequence ID" value="PVY94415.1"/>
    <property type="molecule type" value="Genomic_DNA"/>
</dbReference>
<evidence type="ECO:0000256" key="2">
    <source>
        <dbReference type="PROSITE-ProRule" id="PRU00335"/>
    </source>
</evidence>
<evidence type="ECO:0000256" key="1">
    <source>
        <dbReference type="ARBA" id="ARBA00023125"/>
    </source>
</evidence>
<dbReference type="PANTHER" id="PTHR43479">
    <property type="entry name" value="ACREF/ENVCD OPERON REPRESSOR-RELATED"/>
    <property type="match status" value="1"/>
</dbReference>
<keyword evidence="5" id="KW-1185">Reference proteome</keyword>
<proteinExistence type="predicted"/>
<dbReference type="AlphaFoldDB" id="A0A2U1E3E9"/>
<feature type="domain" description="HTH tetR-type" evidence="3">
    <location>
        <begin position="8"/>
        <end position="68"/>
    </location>
</feature>
<dbReference type="GO" id="GO:0003677">
    <property type="term" value="F:DNA binding"/>
    <property type="evidence" value="ECO:0007669"/>
    <property type="project" value="UniProtKB-UniRule"/>
</dbReference>
<dbReference type="RefSeq" id="WP_116480185.1">
    <property type="nucleotide sequence ID" value="NZ_QEKV01000005.1"/>
</dbReference>
<dbReference type="Pfam" id="PF00440">
    <property type="entry name" value="TetR_N"/>
    <property type="match status" value="1"/>
</dbReference>
<evidence type="ECO:0000313" key="5">
    <source>
        <dbReference type="Proteomes" id="UP000245793"/>
    </source>
</evidence>
<protein>
    <submittedName>
        <fullName evidence="4">TetR family transcriptional regulator</fullName>
    </submittedName>
</protein>
<accession>A0A2U1E3E9</accession>
<name>A0A2U1E3E9_9FIRM</name>
<dbReference type="Gene3D" id="1.10.357.10">
    <property type="entry name" value="Tetracycline Repressor, domain 2"/>
    <property type="match status" value="1"/>
</dbReference>
<dbReference type="SUPFAM" id="SSF46689">
    <property type="entry name" value="Homeodomain-like"/>
    <property type="match status" value="1"/>
</dbReference>
<dbReference type="PANTHER" id="PTHR43479:SF7">
    <property type="entry name" value="TETR-FAMILY TRANSCRIPTIONAL REGULATOR"/>
    <property type="match status" value="1"/>
</dbReference>
<dbReference type="InterPro" id="IPR039532">
    <property type="entry name" value="TetR_C_Firmicutes"/>
</dbReference>
<sequence>MKNEEISIKTKKHLSKTLKKLMLKKPLSKITISEIVRSADVNRKTFYYHFESINELFKWTLEEEAVHVVKNLDVKKDYKKAIEFVIKYIETNNDILNCAYDSMGREGLKEFFYDDFYEIVEKLVETIVEKMDEVVENDFKDFLAKMYAGAIANMIIDYFSEKKNIDTQKIVNYIMIVIGSSIKASIEAYVKEINEAYEKIKSL</sequence>
<dbReference type="InterPro" id="IPR001647">
    <property type="entry name" value="HTH_TetR"/>
</dbReference>
<dbReference type="InterPro" id="IPR050624">
    <property type="entry name" value="HTH-type_Tx_Regulator"/>
</dbReference>
<gene>
    <name evidence="4" type="ORF">C7381_105121</name>
</gene>
<reference evidence="4 5" key="1">
    <citation type="submission" date="2018-04" db="EMBL/GenBank/DDBJ databases">
        <title>Genomic Encyclopedia of Type Strains, Phase IV (KMG-IV): sequencing the most valuable type-strain genomes for metagenomic binning, comparative biology and taxonomic classification.</title>
        <authorList>
            <person name="Goeker M."/>
        </authorList>
    </citation>
    <scope>NUCLEOTIDE SEQUENCE [LARGE SCALE GENOMIC DNA]</scope>
    <source>
        <strain evidence="4 5">DSM 20705</strain>
    </source>
</reference>
<feature type="DNA-binding region" description="H-T-H motif" evidence="2">
    <location>
        <begin position="31"/>
        <end position="50"/>
    </location>
</feature>
<organism evidence="4 5">
    <name type="scientific">Ezakiella coagulans</name>
    <dbReference type="NCBI Taxonomy" id="46507"/>
    <lineage>
        <taxon>Bacteria</taxon>
        <taxon>Bacillati</taxon>
        <taxon>Bacillota</taxon>
        <taxon>Tissierellia</taxon>
        <taxon>Ezakiella</taxon>
    </lineage>
</organism>
<keyword evidence="1 2" id="KW-0238">DNA-binding</keyword>
<evidence type="ECO:0000313" key="4">
    <source>
        <dbReference type="EMBL" id="PVY94415.1"/>
    </source>
</evidence>
<comment type="caution">
    <text evidence="4">The sequence shown here is derived from an EMBL/GenBank/DDBJ whole genome shotgun (WGS) entry which is preliminary data.</text>
</comment>
<dbReference type="Pfam" id="PF14278">
    <property type="entry name" value="TetR_C_8"/>
    <property type="match status" value="1"/>
</dbReference>
<dbReference type="InterPro" id="IPR009057">
    <property type="entry name" value="Homeodomain-like_sf"/>
</dbReference>
<evidence type="ECO:0000259" key="3">
    <source>
        <dbReference type="PROSITE" id="PS50977"/>
    </source>
</evidence>